<dbReference type="AlphaFoldDB" id="A0A2U2DDK1"/>
<feature type="transmembrane region" description="Helical" evidence="7">
    <location>
        <begin position="394"/>
        <end position="418"/>
    </location>
</feature>
<feature type="domain" description="Polysaccharide chain length determinant N-terminal" evidence="8">
    <location>
        <begin position="15"/>
        <end position="67"/>
    </location>
</feature>
<dbReference type="EMBL" id="QFAW01000003">
    <property type="protein sequence ID" value="PWE47459.1"/>
    <property type="molecule type" value="Genomic_DNA"/>
</dbReference>
<evidence type="ECO:0000256" key="3">
    <source>
        <dbReference type="ARBA" id="ARBA00022692"/>
    </source>
</evidence>
<dbReference type="PANTHER" id="PTHR32309:SF13">
    <property type="entry name" value="FERRIC ENTEROBACTIN TRANSPORT PROTEIN FEPE"/>
    <property type="match status" value="1"/>
</dbReference>
<feature type="coiled-coil region" evidence="6">
    <location>
        <begin position="217"/>
        <end position="244"/>
    </location>
</feature>
<comment type="subcellular location">
    <subcellularLocation>
        <location evidence="1">Cell membrane</location>
        <topology evidence="1">Multi-pass membrane protein</topology>
    </subcellularLocation>
</comment>
<evidence type="ECO:0000256" key="1">
    <source>
        <dbReference type="ARBA" id="ARBA00004651"/>
    </source>
</evidence>
<dbReference type="Gene3D" id="3.30.1890.10">
    <property type="entry name" value="FepE-like"/>
    <property type="match status" value="1"/>
</dbReference>
<comment type="caution">
    <text evidence="9">The sequence shown here is derived from an EMBL/GenBank/DDBJ whole genome shotgun (WGS) entry which is preliminary data.</text>
</comment>
<dbReference type="GO" id="GO:0004713">
    <property type="term" value="F:protein tyrosine kinase activity"/>
    <property type="evidence" value="ECO:0007669"/>
    <property type="project" value="TreeGrafter"/>
</dbReference>
<name>A0A2U2DDK1_9PSED</name>
<keyword evidence="2" id="KW-1003">Cell membrane</keyword>
<dbReference type="RefSeq" id="WP_109520091.1">
    <property type="nucleotide sequence ID" value="NZ_QFAW01000003.1"/>
</dbReference>
<gene>
    <name evidence="9" type="ORF">C9I49_02890</name>
</gene>
<dbReference type="InterPro" id="IPR003856">
    <property type="entry name" value="LPS_length_determ_N"/>
</dbReference>
<keyword evidence="4 7" id="KW-1133">Transmembrane helix</keyword>
<accession>A0A2U2DDK1</accession>
<dbReference type="Proteomes" id="UP000245056">
    <property type="component" value="Unassembled WGS sequence"/>
</dbReference>
<evidence type="ECO:0000259" key="8">
    <source>
        <dbReference type="Pfam" id="PF02706"/>
    </source>
</evidence>
<evidence type="ECO:0000256" key="4">
    <source>
        <dbReference type="ARBA" id="ARBA00022989"/>
    </source>
</evidence>
<keyword evidence="3 7" id="KW-0812">Transmembrane</keyword>
<feature type="transmembrane region" description="Helical" evidence="7">
    <location>
        <begin position="30"/>
        <end position="49"/>
    </location>
</feature>
<dbReference type="PANTHER" id="PTHR32309">
    <property type="entry name" value="TYROSINE-PROTEIN KINASE"/>
    <property type="match status" value="1"/>
</dbReference>
<evidence type="ECO:0000313" key="9">
    <source>
        <dbReference type="EMBL" id="PWE47459.1"/>
    </source>
</evidence>
<sequence>MNFPAKIQHDNGQHEIDIAELLRSLWKQRGIILIFTALSTSIAVTYALMAQPQYKVQNYVRPVASAELDMLNETGLYKIQPEEALRRIGSSMESYDVRLKFFLANPELLAPLKSPGKSIEETIENFNTKSFTVEQIDPKKTANLSDAIQLGVEYPAGIDGVTIVNSFTDFVVKREKEKVESDFRVLVANRTGQVEGKLVSKKAAYEAEKESKIAELLEKDQLKKEKLHDELKALRQQLQTRRQNRIKQLDEAIAIAKKLGIVNPTTPSALGESSQVRQGNTIRTEVSNQQIPLYFMGQSALEAERATLLSRNTDDFTEPRVDEIQKELSLLTTNREVALLRQRGNEELFLKGLSEIREELAHLRNLHVDFDQFNLVNIDRIASPPQGPIKPKKALIVGVGLILGLLLGILLAGVRAILLPESLKLRNEDQERS</sequence>
<protein>
    <submittedName>
        <fullName evidence="9">Chain-length determining protein</fullName>
    </submittedName>
</protein>
<dbReference type="SUPFAM" id="SSF160355">
    <property type="entry name" value="Bacterial polysaccharide co-polymerase-like"/>
    <property type="match status" value="1"/>
</dbReference>
<evidence type="ECO:0000256" key="6">
    <source>
        <dbReference type="SAM" id="Coils"/>
    </source>
</evidence>
<dbReference type="InterPro" id="IPR050445">
    <property type="entry name" value="Bact_polysacc_biosynth/exp"/>
</dbReference>
<keyword evidence="6" id="KW-0175">Coiled coil</keyword>
<proteinExistence type="predicted"/>
<dbReference type="GO" id="GO:0005886">
    <property type="term" value="C:plasma membrane"/>
    <property type="evidence" value="ECO:0007669"/>
    <property type="project" value="UniProtKB-SubCell"/>
</dbReference>
<evidence type="ECO:0000256" key="7">
    <source>
        <dbReference type="SAM" id="Phobius"/>
    </source>
</evidence>
<dbReference type="Pfam" id="PF02706">
    <property type="entry name" value="Wzz"/>
    <property type="match status" value="1"/>
</dbReference>
<evidence type="ECO:0000313" key="10">
    <source>
        <dbReference type="Proteomes" id="UP000245056"/>
    </source>
</evidence>
<reference evidence="9 10" key="1">
    <citation type="submission" date="2018-05" db="EMBL/GenBank/DDBJ databases">
        <title>Genome sequences of two Antarctic strains of Pseudomonas prosekii: insights into adaptation to extreme conditions.</title>
        <authorList>
            <person name="Snopkova K."/>
            <person name="Dufkova K."/>
            <person name="Cejkova D."/>
            <person name="Sedlacek I."/>
            <person name="Smajs D."/>
        </authorList>
    </citation>
    <scope>NUCLEOTIDE SEQUENCE [LARGE SCALE GENOMIC DNA]</scope>
    <source>
        <strain evidence="9 10">P2673</strain>
    </source>
</reference>
<keyword evidence="5 7" id="KW-0472">Membrane</keyword>
<evidence type="ECO:0000256" key="2">
    <source>
        <dbReference type="ARBA" id="ARBA00022475"/>
    </source>
</evidence>
<organism evidence="9 10">
    <name type="scientific">Pseudomonas prosekii</name>
    <dbReference type="NCBI Taxonomy" id="1148509"/>
    <lineage>
        <taxon>Bacteria</taxon>
        <taxon>Pseudomonadati</taxon>
        <taxon>Pseudomonadota</taxon>
        <taxon>Gammaproteobacteria</taxon>
        <taxon>Pseudomonadales</taxon>
        <taxon>Pseudomonadaceae</taxon>
        <taxon>Pseudomonas</taxon>
    </lineage>
</organism>
<dbReference type="OrthoDB" id="7028163at2"/>
<evidence type="ECO:0000256" key="5">
    <source>
        <dbReference type="ARBA" id="ARBA00023136"/>
    </source>
</evidence>